<dbReference type="GO" id="GO:0005975">
    <property type="term" value="P:carbohydrate metabolic process"/>
    <property type="evidence" value="ECO:0007669"/>
    <property type="project" value="InterPro"/>
</dbReference>
<gene>
    <name evidence="9" type="ORF">CFAM422_004405</name>
</gene>
<reference evidence="9 10" key="1">
    <citation type="submission" date="2018-06" db="EMBL/GenBank/DDBJ databases">
        <title>Genome analysis of cellulolytic fungus Trichoderma lentiforme CFAM-422.</title>
        <authorList>
            <person name="Steindorff A.S."/>
            <person name="Formighieri E.F."/>
            <person name="Midorikawa G.E.O."/>
            <person name="Tamietti M.S."/>
            <person name="Ramos E.Z."/>
            <person name="Silva A.S."/>
            <person name="Bon E.P.S."/>
            <person name="Mendes T.D."/>
            <person name="Damaso M.C.T."/>
            <person name="Favaro L.C.L."/>
        </authorList>
    </citation>
    <scope>NUCLEOTIDE SEQUENCE [LARGE SCALE GENOMIC DNA]</scope>
    <source>
        <strain evidence="9 10">CFAM-422</strain>
    </source>
</reference>
<dbReference type="GO" id="GO:0004557">
    <property type="term" value="F:alpha-galactosidase activity"/>
    <property type="evidence" value="ECO:0007669"/>
    <property type="project" value="UniProtKB-EC"/>
</dbReference>
<dbReference type="InterPro" id="IPR013785">
    <property type="entry name" value="Aldolase_TIM"/>
</dbReference>
<dbReference type="PANTHER" id="PTHR11452">
    <property type="entry name" value="ALPHA-GALACTOSIDASE/ALPHA-N-ACETYLGALACTOSAMINIDASE"/>
    <property type="match status" value="1"/>
</dbReference>
<evidence type="ECO:0000256" key="3">
    <source>
        <dbReference type="ARBA" id="ARBA00009743"/>
    </source>
</evidence>
<dbReference type="InterPro" id="IPR000111">
    <property type="entry name" value="Glyco_hydro_27/36_CS"/>
</dbReference>
<evidence type="ECO:0000256" key="1">
    <source>
        <dbReference type="ARBA" id="ARBA00001255"/>
    </source>
</evidence>
<dbReference type="CDD" id="cd14792">
    <property type="entry name" value="GH27"/>
    <property type="match status" value="1"/>
</dbReference>
<evidence type="ECO:0000256" key="6">
    <source>
        <dbReference type="ARBA" id="ARBA00023295"/>
    </source>
</evidence>
<dbReference type="SUPFAM" id="SSF51445">
    <property type="entry name" value="(Trans)glycosidases"/>
    <property type="match status" value="1"/>
</dbReference>
<keyword evidence="6 7" id="KW-0326">Glycosidase</keyword>
<dbReference type="FunFam" id="3.20.20.70:FF:000286">
    <property type="entry name" value="Alpha-galactosidase"/>
    <property type="match status" value="1"/>
</dbReference>
<keyword evidence="7" id="KW-1015">Disulfide bond</keyword>
<dbReference type="AlphaFoldDB" id="A0A9P4XGU1"/>
<dbReference type="GO" id="GO:0016829">
    <property type="term" value="F:lyase activity"/>
    <property type="evidence" value="ECO:0007669"/>
    <property type="project" value="UniProtKB-KW"/>
</dbReference>
<dbReference type="GO" id="GO:0042597">
    <property type="term" value="C:periplasmic space"/>
    <property type="evidence" value="ECO:0007669"/>
    <property type="project" value="InterPro"/>
</dbReference>
<dbReference type="InterPro" id="IPR002241">
    <property type="entry name" value="Glyco_hydro_27"/>
</dbReference>
<sequence length="751" mass="81932">MLATTLLVGLLAVPCLGSVNPAKPQMGWNTWNTFKSNINETLIKTSAKSLVDTGLARAGYKYVNLDDGWQAFTRDSLGRQQPNSTRFPSGIRALADFVHGLGLKIGIYSDAGIYDCAFYPGSYGYEERDAATYASWKIDYLKYDNCGGFHAGTVSPQERFLRMGDALNRSGRDILYSLCQWGNQFPWHWASFSDSYRISGDIKSAFGEDSSGVCQSAYCLNTGYAGVSVLTMIRKMRELSRFQRPGSWGDMDMLEIGTGTMNLYQEQTHFSFWAALKSPLIIGANINTISKSSLNILLNKEIIAISQDDAGVAVNYLPELSTEHKIQVWGGPLASGKSRYVVLALNYGPNITDITIPLSGLPGLKAAPSSTTDSQPLDSRASFVHPGLLHTEADFTRIKSKVNAKTNPWYAGWNKLVAHANSGYVPSPKPTVYRGTGSPENYASLYRDAASAYANAIYWKVTGDTAYATAAAKTLDAWSSTLTFIDGTSDKFLASGIYGYQLANAAEILRGYSSWTGLAAMNTMLKNVFYPMNHDFLVNHNGAKIDHYWANWDLANLCTMYAIGVLSDNTTMANEAVNYFKSGAGNGAIEKTIWVTYTESGSSKILGQNQEAGRDQGHAMLDFALLGVLAQQAYNQGNDLFGYLSNRILAGAEYAAKYNLGFDVPYTTYVNSDVTQSVISNNSRGDIRPIWELIYGHYGSLKGLNATWSKQYRDLVVTNGSGAEGGGGDYGPNSGGYDQLGFGTLLYRLDA</sequence>
<dbReference type="Proteomes" id="UP000801864">
    <property type="component" value="Unassembled WGS sequence"/>
</dbReference>
<organism evidence="9 10">
    <name type="scientific">Trichoderma lentiforme</name>
    <dbReference type="NCBI Taxonomy" id="1567552"/>
    <lineage>
        <taxon>Eukaryota</taxon>
        <taxon>Fungi</taxon>
        <taxon>Dikarya</taxon>
        <taxon>Ascomycota</taxon>
        <taxon>Pezizomycotina</taxon>
        <taxon>Sordariomycetes</taxon>
        <taxon>Hypocreomycetidae</taxon>
        <taxon>Hypocreales</taxon>
        <taxon>Hypocreaceae</taxon>
        <taxon>Trichoderma</taxon>
    </lineage>
</organism>
<keyword evidence="5 7" id="KW-0378">Hydrolase</keyword>
<dbReference type="Gene3D" id="1.50.10.100">
    <property type="entry name" value="Chondroitin AC/alginate lyase"/>
    <property type="match status" value="1"/>
</dbReference>
<keyword evidence="8" id="KW-0732">Signal</keyword>
<evidence type="ECO:0000256" key="8">
    <source>
        <dbReference type="SAM" id="SignalP"/>
    </source>
</evidence>
<dbReference type="EMBL" id="QLNT01000006">
    <property type="protein sequence ID" value="KAF3073686.1"/>
    <property type="molecule type" value="Genomic_DNA"/>
</dbReference>
<accession>A0A9P4XGU1</accession>
<dbReference type="InterPro" id="IPR017853">
    <property type="entry name" value="GH"/>
</dbReference>
<comment type="caution">
    <text evidence="9">The sequence shown here is derived from an EMBL/GenBank/DDBJ whole genome shotgun (WGS) entry which is preliminary data.</text>
</comment>
<evidence type="ECO:0000313" key="10">
    <source>
        <dbReference type="Proteomes" id="UP000801864"/>
    </source>
</evidence>
<evidence type="ECO:0000313" key="9">
    <source>
        <dbReference type="EMBL" id="KAF3073686.1"/>
    </source>
</evidence>
<dbReference type="PANTHER" id="PTHR11452:SF87">
    <property type="entry name" value="ALPHA-GALACTOSIDASE"/>
    <property type="match status" value="1"/>
</dbReference>
<evidence type="ECO:0000256" key="7">
    <source>
        <dbReference type="RuleBase" id="RU361168"/>
    </source>
</evidence>
<proteinExistence type="inferred from homology"/>
<comment type="similarity">
    <text evidence="3 7">Belongs to the glycosyl hydrolase 27 family.</text>
</comment>
<dbReference type="SUPFAM" id="SSF48230">
    <property type="entry name" value="Chondroitin AC/alginate lyase"/>
    <property type="match status" value="1"/>
</dbReference>
<evidence type="ECO:0000256" key="2">
    <source>
        <dbReference type="ARBA" id="ARBA00003969"/>
    </source>
</evidence>
<dbReference type="PROSITE" id="PS00512">
    <property type="entry name" value="ALPHA_GALACTOSIDASE"/>
    <property type="match status" value="1"/>
</dbReference>
<feature type="chain" id="PRO_5040223373" description="Alpha-galactosidase" evidence="8">
    <location>
        <begin position="18"/>
        <end position="751"/>
    </location>
</feature>
<feature type="signal peptide" evidence="8">
    <location>
        <begin position="1"/>
        <end position="17"/>
    </location>
</feature>
<dbReference type="Pfam" id="PF16499">
    <property type="entry name" value="Melibiase_2"/>
    <property type="match status" value="1"/>
</dbReference>
<dbReference type="Gene3D" id="3.20.20.70">
    <property type="entry name" value="Aldolase class I"/>
    <property type="match status" value="1"/>
</dbReference>
<dbReference type="PRINTS" id="PR00740">
    <property type="entry name" value="GLHYDRLASE27"/>
</dbReference>
<dbReference type="InterPro" id="IPR008929">
    <property type="entry name" value="Chondroitin_lyas"/>
</dbReference>
<comment type="catalytic activity">
    <reaction evidence="1 7">
        <text>Hydrolysis of terminal, non-reducing alpha-D-galactose residues in alpha-D-galactosides, including galactose oligosaccharides, galactomannans and galactolipids.</text>
        <dbReference type="EC" id="3.2.1.22"/>
    </reaction>
</comment>
<name>A0A9P4XGU1_9HYPO</name>
<keyword evidence="10" id="KW-1185">Reference proteome</keyword>
<protein>
    <recommendedName>
        <fullName evidence="4 7">Alpha-galactosidase</fullName>
        <ecNumber evidence="4 7">3.2.1.22</ecNumber>
    </recommendedName>
    <alternativeName>
        <fullName evidence="7">Melibiase</fullName>
    </alternativeName>
</protein>
<dbReference type="EC" id="3.2.1.22" evidence="4 7"/>
<evidence type="ECO:0000256" key="4">
    <source>
        <dbReference type="ARBA" id="ARBA00012755"/>
    </source>
</evidence>
<evidence type="ECO:0000256" key="5">
    <source>
        <dbReference type="ARBA" id="ARBA00022801"/>
    </source>
</evidence>
<comment type="function">
    <text evidence="2">Hydrolyzes a variety of simple alpha-D-galactoside as well as more complex molecules such as oligosaccharides and polysaccharides.</text>
</comment>